<proteinExistence type="predicted"/>
<reference evidence="2" key="1">
    <citation type="submission" date="2015-08" db="EMBL/GenBank/DDBJ databases">
        <title>Draft genome sequence of Komagataeibacter europaeus CECT 8546 a cellulose producer strain from vinegar produced by the traditional method.</title>
        <authorList>
            <person name="Poehlein A."/>
            <person name="Valera M.J."/>
            <person name="Haack F.S."/>
            <person name="Mas A."/>
            <person name="Daniel R."/>
            <person name="Streit W.R."/>
            <person name="Mateo E."/>
        </authorList>
    </citation>
    <scope>NUCLEOTIDE SEQUENCE [LARGE SCALE GENOMIC DNA]</scope>
    <source>
        <strain evidence="2">CECT 8546</strain>
    </source>
</reference>
<dbReference type="OrthoDB" id="7284020at2"/>
<dbReference type="Proteomes" id="UP000037566">
    <property type="component" value="Unassembled WGS sequence"/>
</dbReference>
<dbReference type="NCBIfam" id="TIGR01641">
    <property type="entry name" value="phageSPP1_gp7"/>
    <property type="match status" value="1"/>
</dbReference>
<comment type="caution">
    <text evidence="2">The sequence shown here is derived from an EMBL/GenBank/DDBJ whole genome shotgun (WGS) entry which is preliminary data.</text>
</comment>
<gene>
    <name evidence="2" type="ORF">KOEU_39150</name>
</gene>
<sequence length="274" mass="30439">MRSSASIYRIEPTICCPNCLRPRSSVPVIAQDRAGQSLRSAFIRAKKIEREYGRRLRSVARHVGDLVRGFDLENLTLTGTIGRALERYAETLKPWAEAVGNRMVAEVAARDERSWFRVAEQMGSALRKEIAEAPIGQVMRARQDEQVRLITSLPREAAERVHAMTREGITKGWRADQISAEIMKTGEVTKSRADLIARTEVGRTSTLLTQARAEHVGSTSYVWRTAGDTDVRASHKAMNGKSVRWDAPPTLDGLTGHAGALPNCRCYCEPVLPD</sequence>
<organism evidence="2 3">
    <name type="scientific">Komagataeibacter europaeus</name>
    <name type="common">Gluconacetobacter europaeus</name>
    <dbReference type="NCBI Taxonomy" id="33995"/>
    <lineage>
        <taxon>Bacteria</taxon>
        <taxon>Pseudomonadati</taxon>
        <taxon>Pseudomonadota</taxon>
        <taxon>Alphaproteobacteria</taxon>
        <taxon>Acetobacterales</taxon>
        <taxon>Acetobacteraceae</taxon>
        <taxon>Komagataeibacter</taxon>
    </lineage>
</organism>
<protein>
    <submittedName>
        <fullName evidence="2">Phage Mu protein F like protein</fullName>
    </submittedName>
</protein>
<dbReference type="InterPro" id="IPR006528">
    <property type="entry name" value="Phage_head_morphogenesis_dom"/>
</dbReference>
<accession>A0A0M0EBI9</accession>
<keyword evidence="3" id="KW-1185">Reference proteome</keyword>
<dbReference type="Pfam" id="PF04233">
    <property type="entry name" value="Phage_Mu_F"/>
    <property type="match status" value="1"/>
</dbReference>
<evidence type="ECO:0000313" key="2">
    <source>
        <dbReference type="EMBL" id="KON62600.1"/>
    </source>
</evidence>
<feature type="domain" description="Phage head morphogenesis" evidence="1">
    <location>
        <begin position="161"/>
        <end position="267"/>
    </location>
</feature>
<name>A0A0M0EBI9_KOMEU</name>
<evidence type="ECO:0000313" key="3">
    <source>
        <dbReference type="Proteomes" id="UP000037566"/>
    </source>
</evidence>
<dbReference type="EMBL" id="LHUQ01000102">
    <property type="protein sequence ID" value="KON62600.1"/>
    <property type="molecule type" value="Genomic_DNA"/>
</dbReference>
<evidence type="ECO:0000259" key="1">
    <source>
        <dbReference type="Pfam" id="PF04233"/>
    </source>
</evidence>
<dbReference type="PATRIC" id="fig|33995.3.peg.4333"/>
<dbReference type="AlphaFoldDB" id="A0A0M0EBI9"/>